<organism evidence="1 2">
    <name type="scientific">Mycobacterium phage Leston</name>
    <dbReference type="NCBI Taxonomy" id="2126952"/>
    <lineage>
        <taxon>Viruses</taxon>
        <taxon>Duplodnaviria</taxon>
        <taxon>Heunggongvirae</taxon>
        <taxon>Uroviricota</taxon>
        <taxon>Caudoviricetes</taxon>
        <taxon>Weiservirinae</taxon>
        <taxon>Kratiovirus</taxon>
        <taxon>Kratiovirus leston</taxon>
    </lineage>
</organism>
<reference evidence="1 2" key="1">
    <citation type="submission" date="2018-03" db="EMBL/GenBank/DDBJ databases">
        <authorList>
            <person name="Basco F."/>
            <person name="Beherens K."/>
            <person name="Boots K."/>
            <person name="Caro A."/>
            <person name="Chapina-Guizar A."/>
            <person name="Devine A."/>
            <person name="Diaz D.L."/>
            <person name="Flores Y."/>
            <person name="Granillo K."/>
            <person name="Johnson J."/>
            <person name="Llano M."/>
            <person name="Mata L."/>
            <person name="Mercier L."/>
            <person name="Morales J."/>
            <person name="Muniz L."/>
            <person name="Munoz S."/>
            <person name="Okwanwanne A."/>
            <person name="Olivas J."/>
            <person name="Ramos A."/>
            <person name="Rangel E."/>
            <person name="Rosas-Acosta G."/>
            <person name="Saavedra D."/>
            <person name="Salama I."/>
            <person name="Shamaley A."/>
            <person name="Tucker I."/>
            <person name="Bowman C.A."/>
            <person name="Russell D.A."/>
            <person name="Pope W.H."/>
            <person name="Jacobs-Sera D."/>
            <person name="Hatfull G.F."/>
        </authorList>
    </citation>
    <scope>NUCLEOTIDE SEQUENCE [LARGE SCALE GENOMIC DNA]</scope>
</reference>
<dbReference type="KEGG" id="vg:60322145"/>
<proteinExistence type="predicted"/>
<sequence>MSKKPNEELTRIINDAATMAEVDAEIMGDEVDLTDVEVTRGGPRTRVLQVRLNNDEMQAVEALAAARDLPASTVAREILLSALQPPNVDPDAKAELMGAFKRYLEGVDQKLRCGATTGLASMHAAGPASMQGVG</sequence>
<dbReference type="GeneID" id="60322145"/>
<name>A0A2R4APR4_9CAUD</name>
<gene>
    <name evidence="1" type="primary">87</name>
    <name evidence="1" type="ORF">SEA_LESTON_87</name>
</gene>
<dbReference type="RefSeq" id="YP_009950799.1">
    <property type="nucleotide sequence ID" value="NC_051594.1"/>
</dbReference>
<keyword evidence="2" id="KW-1185">Reference proteome</keyword>
<dbReference type="Proteomes" id="UP000244461">
    <property type="component" value="Segment"/>
</dbReference>
<evidence type="ECO:0000313" key="2">
    <source>
        <dbReference type="Proteomes" id="UP000244461"/>
    </source>
</evidence>
<dbReference type="EMBL" id="MH051255">
    <property type="protein sequence ID" value="AVR77049.1"/>
    <property type="molecule type" value="Genomic_DNA"/>
</dbReference>
<evidence type="ECO:0000313" key="1">
    <source>
        <dbReference type="EMBL" id="AVR77049.1"/>
    </source>
</evidence>
<accession>A0A2R4APR4</accession>
<protein>
    <submittedName>
        <fullName evidence="1">Uncharacterized protein</fullName>
    </submittedName>
</protein>